<keyword evidence="1" id="KW-0472">Membrane</keyword>
<comment type="caution">
    <text evidence="2">The sequence shown here is derived from an EMBL/GenBank/DDBJ whole genome shotgun (WGS) entry which is preliminary data.</text>
</comment>
<gene>
    <name evidence="2" type="ORF">C8D88_102858</name>
</gene>
<dbReference type="Proteomes" id="UP000246005">
    <property type="component" value="Unassembled WGS sequence"/>
</dbReference>
<reference evidence="2 3" key="1">
    <citation type="submission" date="2018-05" db="EMBL/GenBank/DDBJ databases">
        <title>Genomic Encyclopedia of Type Strains, Phase IV (KMG-IV): sequencing the most valuable type-strain genomes for metagenomic binning, comparative biology and taxonomic classification.</title>
        <authorList>
            <person name="Goeker M."/>
        </authorList>
    </citation>
    <scope>NUCLEOTIDE SEQUENCE [LARGE SCALE GENOMIC DNA]</scope>
    <source>
        <strain evidence="2 3">DSM 45480</strain>
    </source>
</reference>
<organism evidence="2 3">
    <name type="scientific">Lentzea atacamensis</name>
    <dbReference type="NCBI Taxonomy" id="531938"/>
    <lineage>
        <taxon>Bacteria</taxon>
        <taxon>Bacillati</taxon>
        <taxon>Actinomycetota</taxon>
        <taxon>Actinomycetes</taxon>
        <taxon>Pseudonocardiales</taxon>
        <taxon>Pseudonocardiaceae</taxon>
        <taxon>Lentzea</taxon>
    </lineage>
</organism>
<evidence type="ECO:0000256" key="1">
    <source>
        <dbReference type="SAM" id="Phobius"/>
    </source>
</evidence>
<name>A0A316IAA8_9PSEU</name>
<feature type="transmembrane region" description="Helical" evidence="1">
    <location>
        <begin position="37"/>
        <end position="58"/>
    </location>
</feature>
<dbReference type="AlphaFoldDB" id="A0A316IAA8"/>
<accession>A0A316IAA8</accession>
<dbReference type="EMBL" id="QGHB01000002">
    <property type="protein sequence ID" value="PWK89583.1"/>
    <property type="molecule type" value="Genomic_DNA"/>
</dbReference>
<dbReference type="RefSeq" id="WP_109634958.1">
    <property type="nucleotide sequence ID" value="NZ_QGHB01000002.1"/>
</dbReference>
<sequence>MNVRCVCFLGSISIGVASTLLVPLTHAEQQLFGISVPLLYWLATGVGSLLAAVVALRLTKRVRRPRRTVVSWLPLAHAAARGAAVAQRAADSVNP</sequence>
<evidence type="ECO:0000313" key="3">
    <source>
        <dbReference type="Proteomes" id="UP000246005"/>
    </source>
</evidence>
<keyword evidence="1" id="KW-1133">Transmembrane helix</keyword>
<protein>
    <submittedName>
        <fullName evidence="2">Uncharacterized protein</fullName>
    </submittedName>
</protein>
<proteinExistence type="predicted"/>
<keyword evidence="1" id="KW-0812">Transmembrane</keyword>
<evidence type="ECO:0000313" key="2">
    <source>
        <dbReference type="EMBL" id="PWK89583.1"/>
    </source>
</evidence>